<proteinExistence type="predicted"/>
<accession>A0AC34GDM9</accession>
<sequence>RIQNGTITPPDLFQFAVQIRSGSLCTASIISNRHLLTAAHCINEGKSMKKMHNRYKVYSEMPYYAILRPISESVQNKSLLPKSTTVYLPKEYSKKHVSMDDIAIIEFPEDTFYGIEPVKLAKDYIEKEGDEAFIIGFGAWWMEGEVDFL</sequence>
<protein>
    <submittedName>
        <fullName evidence="2">Peptidase S1 domain-containing protein</fullName>
    </submittedName>
</protein>
<organism evidence="1 2">
    <name type="scientific">Panagrolaimus sp. ES5</name>
    <dbReference type="NCBI Taxonomy" id="591445"/>
    <lineage>
        <taxon>Eukaryota</taxon>
        <taxon>Metazoa</taxon>
        <taxon>Ecdysozoa</taxon>
        <taxon>Nematoda</taxon>
        <taxon>Chromadorea</taxon>
        <taxon>Rhabditida</taxon>
        <taxon>Tylenchina</taxon>
        <taxon>Panagrolaimomorpha</taxon>
        <taxon>Panagrolaimoidea</taxon>
        <taxon>Panagrolaimidae</taxon>
        <taxon>Panagrolaimus</taxon>
    </lineage>
</organism>
<evidence type="ECO:0000313" key="2">
    <source>
        <dbReference type="WBParaSite" id="ES5_v2.g27688.t1"/>
    </source>
</evidence>
<dbReference type="WBParaSite" id="ES5_v2.g27688.t1">
    <property type="protein sequence ID" value="ES5_v2.g27688.t1"/>
    <property type="gene ID" value="ES5_v2.g27688"/>
</dbReference>
<reference evidence="2" key="1">
    <citation type="submission" date="2022-11" db="UniProtKB">
        <authorList>
            <consortium name="WormBaseParasite"/>
        </authorList>
    </citation>
    <scope>IDENTIFICATION</scope>
</reference>
<dbReference type="Proteomes" id="UP000887579">
    <property type="component" value="Unplaced"/>
</dbReference>
<name>A0AC34GDM9_9BILA</name>
<evidence type="ECO:0000313" key="1">
    <source>
        <dbReference type="Proteomes" id="UP000887579"/>
    </source>
</evidence>